<dbReference type="AlphaFoldDB" id="A0A3Q3VRH8"/>
<reference evidence="1" key="2">
    <citation type="submission" date="2025-09" db="UniProtKB">
        <authorList>
            <consortium name="Ensembl"/>
        </authorList>
    </citation>
    <scope>IDENTIFICATION</scope>
</reference>
<evidence type="ECO:0000313" key="2">
    <source>
        <dbReference type="Proteomes" id="UP000261620"/>
    </source>
</evidence>
<dbReference type="Ensembl" id="ENSMMOT00000001005.1">
    <property type="protein sequence ID" value="ENSMMOP00000000982.1"/>
    <property type="gene ID" value="ENSMMOG00000000846.1"/>
</dbReference>
<name>A0A3Q3VRH8_MOLML</name>
<protein>
    <submittedName>
        <fullName evidence="1">Uncharacterized protein</fullName>
    </submittedName>
</protein>
<accession>A0A3Q3VRH8</accession>
<proteinExistence type="predicted"/>
<sequence length="61" mass="7243">MSNHCRLKTRHWESIGTFSVFSPAADYLTAHFGCSLFHFSLEYCNIFKVIEYLKNTLKYYL</sequence>
<keyword evidence="2" id="KW-1185">Reference proteome</keyword>
<dbReference type="Proteomes" id="UP000261620">
    <property type="component" value="Unplaced"/>
</dbReference>
<reference evidence="1" key="1">
    <citation type="submission" date="2025-08" db="UniProtKB">
        <authorList>
            <consortium name="Ensembl"/>
        </authorList>
    </citation>
    <scope>IDENTIFICATION</scope>
</reference>
<evidence type="ECO:0000313" key="1">
    <source>
        <dbReference type="Ensembl" id="ENSMMOP00000000982.1"/>
    </source>
</evidence>
<organism evidence="1 2">
    <name type="scientific">Mola mola</name>
    <name type="common">Ocean sunfish</name>
    <name type="synonym">Tetraodon mola</name>
    <dbReference type="NCBI Taxonomy" id="94237"/>
    <lineage>
        <taxon>Eukaryota</taxon>
        <taxon>Metazoa</taxon>
        <taxon>Chordata</taxon>
        <taxon>Craniata</taxon>
        <taxon>Vertebrata</taxon>
        <taxon>Euteleostomi</taxon>
        <taxon>Actinopterygii</taxon>
        <taxon>Neopterygii</taxon>
        <taxon>Teleostei</taxon>
        <taxon>Neoteleostei</taxon>
        <taxon>Acanthomorphata</taxon>
        <taxon>Eupercaria</taxon>
        <taxon>Tetraodontiformes</taxon>
        <taxon>Molidae</taxon>
        <taxon>Mola</taxon>
    </lineage>
</organism>